<dbReference type="CDD" id="cd06091">
    <property type="entry name" value="KOW_NusG"/>
    <property type="match status" value="1"/>
</dbReference>
<evidence type="ECO:0000313" key="10">
    <source>
        <dbReference type="EMBL" id="KGN74153.1"/>
    </source>
</evidence>
<dbReference type="OrthoDB" id="9809075at2"/>
<evidence type="ECO:0000256" key="7">
    <source>
        <dbReference type="RuleBase" id="RU000538"/>
    </source>
</evidence>
<organism evidence="10 12">
    <name type="scientific">Porphyromonas macacae</name>
    <dbReference type="NCBI Taxonomy" id="28115"/>
    <lineage>
        <taxon>Bacteria</taxon>
        <taxon>Pseudomonadati</taxon>
        <taxon>Bacteroidota</taxon>
        <taxon>Bacteroidia</taxon>
        <taxon>Bacteroidales</taxon>
        <taxon>Porphyromonadaceae</taxon>
        <taxon>Porphyromonas</taxon>
    </lineage>
</organism>
<dbReference type="GO" id="GO:0031564">
    <property type="term" value="P:transcription antitermination"/>
    <property type="evidence" value="ECO:0007669"/>
    <property type="project" value="UniProtKB-UniRule"/>
</dbReference>
<evidence type="ECO:0000313" key="12">
    <source>
        <dbReference type="Proteomes" id="UP000030103"/>
    </source>
</evidence>
<dbReference type="EMBL" id="UGTF01000002">
    <property type="protein sequence ID" value="SUB89964.1"/>
    <property type="molecule type" value="Genomic_DNA"/>
</dbReference>
<dbReference type="InterPro" id="IPR047050">
    <property type="entry name" value="NGN"/>
</dbReference>
<dbReference type="GO" id="GO:0006353">
    <property type="term" value="P:DNA-templated transcription termination"/>
    <property type="evidence" value="ECO:0007669"/>
    <property type="project" value="UniProtKB-UniRule"/>
</dbReference>
<dbReference type="STRING" id="28115.HQ47_05655"/>
<dbReference type="InterPro" id="IPR001062">
    <property type="entry name" value="Transcrpt_antiterm_NusG"/>
</dbReference>
<evidence type="ECO:0000256" key="3">
    <source>
        <dbReference type="ARBA" id="ARBA00023015"/>
    </source>
</evidence>
<evidence type="ECO:0000313" key="13">
    <source>
        <dbReference type="Proteomes" id="UP000254156"/>
    </source>
</evidence>
<dbReference type="EMBL" id="JRFA01000015">
    <property type="protein sequence ID" value="KGN74153.1"/>
    <property type="molecule type" value="Genomic_DNA"/>
</dbReference>
<dbReference type="SMART" id="SM00738">
    <property type="entry name" value="NGN"/>
    <property type="match status" value="1"/>
</dbReference>
<keyword evidence="2 5" id="KW-0889">Transcription antitermination</keyword>
<dbReference type="InterPro" id="IPR043425">
    <property type="entry name" value="NusG-like"/>
</dbReference>
<dbReference type="Gene3D" id="2.30.30.30">
    <property type="match status" value="1"/>
</dbReference>
<dbReference type="InterPro" id="IPR014722">
    <property type="entry name" value="Rib_uL2_dom2"/>
</dbReference>
<proteinExistence type="inferred from homology"/>
<gene>
    <name evidence="5 11" type="primary">nusG</name>
    <name evidence="10" type="ORF">HQ47_05655</name>
    <name evidence="11" type="ORF">NCTC11632_02095</name>
</gene>
<dbReference type="Proteomes" id="UP000030103">
    <property type="component" value="Unassembled WGS sequence"/>
</dbReference>
<evidence type="ECO:0000313" key="11">
    <source>
        <dbReference type="EMBL" id="SUB89964.1"/>
    </source>
</evidence>
<keyword evidence="12" id="KW-1185">Reference proteome</keyword>
<reference evidence="10 12" key="1">
    <citation type="submission" date="2014-09" db="EMBL/GenBank/DDBJ databases">
        <title>Draft Genome Sequence of Porphyromonas macacae COT-192_OH2859.</title>
        <authorList>
            <person name="Wallis C."/>
            <person name="Deusch O."/>
            <person name="O'Flynn C."/>
            <person name="Davis I."/>
            <person name="Horsfall A."/>
            <person name="Kirkwood N."/>
            <person name="Harris S."/>
            <person name="Eisen J.A."/>
            <person name="Coil D.A."/>
            <person name="Darling A.E."/>
            <person name="Jospin G."/>
            <person name="Alexiev A."/>
        </authorList>
    </citation>
    <scope>NUCLEOTIDE SEQUENCE [LARGE SCALE GENOMIC DNA]</scope>
    <source>
        <strain evidence="12">COT-192 OH2859</strain>
        <strain evidence="10">COT-192_OH2859</strain>
    </source>
</reference>
<dbReference type="AlphaFoldDB" id="A0A0A2E5G9"/>
<dbReference type="GO" id="GO:0032784">
    <property type="term" value="P:regulation of DNA-templated transcription elongation"/>
    <property type="evidence" value="ECO:0007669"/>
    <property type="project" value="InterPro"/>
</dbReference>
<dbReference type="Pfam" id="PF00467">
    <property type="entry name" value="KOW"/>
    <property type="match status" value="1"/>
</dbReference>
<dbReference type="SUPFAM" id="SSF50104">
    <property type="entry name" value="Translation proteins SH3-like domain"/>
    <property type="match status" value="1"/>
</dbReference>
<dbReference type="GO" id="GO:0005829">
    <property type="term" value="C:cytosol"/>
    <property type="evidence" value="ECO:0007669"/>
    <property type="project" value="UniProtKB-ARBA"/>
</dbReference>
<protein>
    <recommendedName>
        <fullName evidence="5 6">Transcription termination/antitermination protein NusG</fullName>
    </recommendedName>
</protein>
<evidence type="ECO:0000259" key="9">
    <source>
        <dbReference type="SMART" id="SM00739"/>
    </source>
</evidence>
<accession>A0A0A2E5G9</accession>
<dbReference type="Gene3D" id="3.30.70.940">
    <property type="entry name" value="NusG, N-terminal domain"/>
    <property type="match status" value="1"/>
</dbReference>
<dbReference type="InterPro" id="IPR036735">
    <property type="entry name" value="NGN_dom_sf"/>
</dbReference>
<evidence type="ECO:0000256" key="2">
    <source>
        <dbReference type="ARBA" id="ARBA00022814"/>
    </source>
</evidence>
<comment type="function">
    <text evidence="5 7">Participates in transcription elongation, termination and antitermination.</text>
</comment>
<keyword evidence="1 5" id="KW-0806">Transcription termination</keyword>
<dbReference type="InterPro" id="IPR006645">
    <property type="entry name" value="NGN-like_dom"/>
</dbReference>
<comment type="similarity">
    <text evidence="5 7">Belongs to the NusG family.</text>
</comment>
<dbReference type="PANTHER" id="PTHR30265:SF2">
    <property type="entry name" value="TRANSCRIPTION TERMINATION_ANTITERMINATION PROTEIN NUSG"/>
    <property type="match status" value="1"/>
</dbReference>
<evidence type="ECO:0000256" key="5">
    <source>
        <dbReference type="HAMAP-Rule" id="MF_00948"/>
    </source>
</evidence>
<dbReference type="HAMAP" id="MF_00948">
    <property type="entry name" value="NusG"/>
    <property type="match status" value="1"/>
</dbReference>
<evidence type="ECO:0000256" key="1">
    <source>
        <dbReference type="ARBA" id="ARBA00022472"/>
    </source>
</evidence>
<dbReference type="FunFam" id="2.30.30.30:FF:000002">
    <property type="entry name" value="Transcription termination/antitermination factor NusG"/>
    <property type="match status" value="1"/>
</dbReference>
<evidence type="ECO:0000259" key="8">
    <source>
        <dbReference type="SMART" id="SM00738"/>
    </source>
</evidence>
<dbReference type="PANTHER" id="PTHR30265">
    <property type="entry name" value="RHO-INTERACTING TRANSCRIPTION TERMINATION FACTOR NUSG"/>
    <property type="match status" value="1"/>
</dbReference>
<dbReference type="InterPro" id="IPR008991">
    <property type="entry name" value="Translation_prot_SH3-like_sf"/>
</dbReference>
<evidence type="ECO:0000256" key="4">
    <source>
        <dbReference type="ARBA" id="ARBA00023163"/>
    </source>
</evidence>
<dbReference type="CDD" id="cd09891">
    <property type="entry name" value="NGN_Bact_1"/>
    <property type="match status" value="1"/>
</dbReference>
<feature type="domain" description="KOW" evidence="9">
    <location>
        <begin position="125"/>
        <end position="152"/>
    </location>
</feature>
<dbReference type="GO" id="GO:0006354">
    <property type="term" value="P:DNA-templated transcription elongation"/>
    <property type="evidence" value="ECO:0007669"/>
    <property type="project" value="UniProtKB-UniRule"/>
</dbReference>
<dbReference type="Proteomes" id="UP000254156">
    <property type="component" value="Unassembled WGS sequence"/>
</dbReference>
<dbReference type="InterPro" id="IPR005824">
    <property type="entry name" value="KOW"/>
</dbReference>
<sequence length="179" mass="20124">MQDAEKKFYVLRAISGKENKVREYLEMEKKNSDLGRYVGRIIIPTEKVVTQRNGKKVVKERNYMPGYILVEAALVGDVAFILRNTPDVLGFLGKGEPEPLRPSEVDRILGKADQMADAEGEYEVSYMVGETVKVTDGAFSGFEAAVEEVNSEKKRLKVMVKIFGRKTPLELSFAQVTKE</sequence>
<feature type="domain" description="NusG-like N-terminal" evidence="8">
    <location>
        <begin position="5"/>
        <end position="112"/>
    </location>
</feature>
<dbReference type="PRINTS" id="PR00338">
    <property type="entry name" value="NUSGTNSCPFCT"/>
</dbReference>
<evidence type="ECO:0000256" key="6">
    <source>
        <dbReference type="NCBIfam" id="TIGR00922"/>
    </source>
</evidence>
<dbReference type="RefSeq" id="WP_025003472.1">
    <property type="nucleotide sequence ID" value="NZ_JBGYTE010000001.1"/>
</dbReference>
<keyword evidence="4 5" id="KW-0804">Transcription</keyword>
<dbReference type="NCBIfam" id="TIGR00922">
    <property type="entry name" value="nusG"/>
    <property type="match status" value="1"/>
</dbReference>
<dbReference type="eggNOG" id="COG0250">
    <property type="taxonomic scope" value="Bacteria"/>
</dbReference>
<keyword evidence="3 5" id="KW-0805">Transcription regulation</keyword>
<reference evidence="11 13" key="2">
    <citation type="submission" date="2018-06" db="EMBL/GenBank/DDBJ databases">
        <authorList>
            <consortium name="Pathogen Informatics"/>
            <person name="Doyle S."/>
        </authorList>
    </citation>
    <scope>NUCLEOTIDE SEQUENCE [LARGE SCALE GENOMIC DNA]</scope>
    <source>
        <strain evidence="11 13">NCTC11632</strain>
    </source>
</reference>
<dbReference type="SMART" id="SM00739">
    <property type="entry name" value="KOW"/>
    <property type="match status" value="1"/>
</dbReference>
<dbReference type="SUPFAM" id="SSF82679">
    <property type="entry name" value="N-utilization substance G protein NusG, N-terminal domain"/>
    <property type="match status" value="1"/>
</dbReference>
<name>A0A0A2E5G9_9PORP</name>
<dbReference type="Pfam" id="PF02357">
    <property type="entry name" value="NusG"/>
    <property type="match status" value="1"/>
</dbReference>